<gene>
    <name evidence="7" type="ORF">CBRE1094_LOCUS1929</name>
</gene>
<dbReference type="AlphaFoldDB" id="A0A7S2BJP8"/>
<accession>A0A7S2BJP8</accession>
<comment type="subcellular location">
    <subcellularLocation>
        <location evidence="1">Membrane</location>
        <topology evidence="1">Multi-pass membrane protein</topology>
    </subcellularLocation>
</comment>
<proteinExistence type="predicted"/>
<evidence type="ECO:0000256" key="6">
    <source>
        <dbReference type="SAM" id="Phobius"/>
    </source>
</evidence>
<dbReference type="PANTHER" id="PTHR10778">
    <property type="entry name" value="SOLUTE CARRIER FAMILY 35 MEMBER B"/>
    <property type="match status" value="1"/>
</dbReference>
<feature type="transmembrane region" description="Helical" evidence="6">
    <location>
        <begin position="53"/>
        <end position="73"/>
    </location>
</feature>
<dbReference type="GO" id="GO:0005789">
    <property type="term" value="C:endoplasmic reticulum membrane"/>
    <property type="evidence" value="ECO:0007669"/>
    <property type="project" value="TreeGrafter"/>
</dbReference>
<sequence>MQGLLYVALVSPEMRDGAASRTRFLLLASGTIVLVQLSCVIEEWIFKQMLPNFTFHWFVALVELVLFTVLGHIGHAFQDGHGIGSMPTRKGPFSLYLVVGLSLAGGTGLGKVAYRYLNYATGTVLKSMKLLPVMGLSVCWLRRRYTWLQCIAASLMVSSAACFGLGEAELGHATERTRDAGPTLYVCLQ</sequence>
<feature type="transmembrane region" description="Helical" evidence="6">
    <location>
        <begin position="93"/>
        <end position="114"/>
    </location>
</feature>
<dbReference type="PANTHER" id="PTHR10778:SF8">
    <property type="entry name" value="ADENOSINE 3'-PHOSPHO 5'-PHOSPHOSULFATE TRANSPORTER 2"/>
    <property type="match status" value="1"/>
</dbReference>
<evidence type="ECO:0000256" key="4">
    <source>
        <dbReference type="ARBA" id="ARBA00022989"/>
    </source>
</evidence>
<protein>
    <submittedName>
        <fullName evidence="7">Uncharacterized protein</fullName>
    </submittedName>
</protein>
<dbReference type="GO" id="GO:0046964">
    <property type="term" value="F:3'-phosphoadenosine 5'-phosphosulfate transmembrane transporter activity"/>
    <property type="evidence" value="ECO:0007669"/>
    <property type="project" value="TreeGrafter"/>
</dbReference>
<reference evidence="7" key="1">
    <citation type="submission" date="2021-01" db="EMBL/GenBank/DDBJ databases">
        <authorList>
            <person name="Corre E."/>
            <person name="Pelletier E."/>
            <person name="Niang G."/>
            <person name="Scheremetjew M."/>
            <person name="Finn R."/>
            <person name="Kale V."/>
            <person name="Holt S."/>
            <person name="Cochrane G."/>
            <person name="Meng A."/>
            <person name="Brown T."/>
            <person name="Cohen L."/>
        </authorList>
    </citation>
    <scope>NUCLEOTIDE SEQUENCE</scope>
    <source>
        <strain evidence="7">UTEX LB 985</strain>
    </source>
</reference>
<keyword evidence="4 6" id="KW-1133">Transmembrane helix</keyword>
<dbReference type="Pfam" id="PF08449">
    <property type="entry name" value="UAA"/>
    <property type="match status" value="1"/>
</dbReference>
<evidence type="ECO:0000313" key="7">
    <source>
        <dbReference type="EMBL" id="CAD9397874.1"/>
    </source>
</evidence>
<evidence type="ECO:0000256" key="3">
    <source>
        <dbReference type="ARBA" id="ARBA00022692"/>
    </source>
</evidence>
<keyword evidence="3 6" id="KW-0812">Transmembrane</keyword>
<evidence type="ECO:0000256" key="5">
    <source>
        <dbReference type="ARBA" id="ARBA00023136"/>
    </source>
</evidence>
<name>A0A7S2BJP8_9EUKA</name>
<feature type="transmembrane region" description="Helical" evidence="6">
    <location>
        <begin position="24"/>
        <end position="41"/>
    </location>
</feature>
<dbReference type="EMBL" id="HBGU01003610">
    <property type="protein sequence ID" value="CAD9397874.1"/>
    <property type="molecule type" value="Transcribed_RNA"/>
</dbReference>
<organism evidence="7">
    <name type="scientific">Haptolina brevifila</name>
    <dbReference type="NCBI Taxonomy" id="156173"/>
    <lineage>
        <taxon>Eukaryota</taxon>
        <taxon>Haptista</taxon>
        <taxon>Haptophyta</taxon>
        <taxon>Prymnesiophyceae</taxon>
        <taxon>Prymnesiales</taxon>
        <taxon>Prymnesiaceae</taxon>
        <taxon>Haptolina</taxon>
    </lineage>
</organism>
<keyword evidence="2" id="KW-0813">Transport</keyword>
<dbReference type="InterPro" id="IPR013657">
    <property type="entry name" value="SCL35B1-4/HUT1"/>
</dbReference>
<dbReference type="GO" id="GO:0000139">
    <property type="term" value="C:Golgi membrane"/>
    <property type="evidence" value="ECO:0007669"/>
    <property type="project" value="TreeGrafter"/>
</dbReference>
<evidence type="ECO:0000256" key="2">
    <source>
        <dbReference type="ARBA" id="ARBA00022448"/>
    </source>
</evidence>
<evidence type="ECO:0000256" key="1">
    <source>
        <dbReference type="ARBA" id="ARBA00004141"/>
    </source>
</evidence>
<keyword evidence="5 6" id="KW-0472">Membrane</keyword>